<dbReference type="EMBL" id="CP001696">
    <property type="protein sequence ID" value="ACV25151.1"/>
    <property type="molecule type" value="Genomic_DNA"/>
</dbReference>
<dbReference type="InterPro" id="IPR052770">
    <property type="entry name" value="Cobalt_transport_CbiQ"/>
</dbReference>
<dbReference type="HOGENOM" id="CLU_056469_5_0_2"/>
<dbReference type="Proteomes" id="UP000001495">
    <property type="component" value="Chromosome"/>
</dbReference>
<evidence type="ECO:0000256" key="3">
    <source>
        <dbReference type="ARBA" id="ARBA00022692"/>
    </source>
</evidence>
<evidence type="ECO:0000256" key="1">
    <source>
        <dbReference type="ARBA" id="ARBA00004651"/>
    </source>
</evidence>
<evidence type="ECO:0000256" key="6">
    <source>
        <dbReference type="SAM" id="Phobius"/>
    </source>
</evidence>
<accession>C7P9B9</accession>
<dbReference type="RefSeq" id="WP_015791885.1">
    <property type="nucleotide sequence ID" value="NC_013156.1"/>
</dbReference>
<dbReference type="eggNOG" id="arCOG02249">
    <property type="taxonomic scope" value="Archaea"/>
</dbReference>
<dbReference type="NCBIfam" id="TIGR02454">
    <property type="entry name" value="ECF_T_CbiQ"/>
    <property type="match status" value="1"/>
</dbReference>
<sequence length="261" mass="29690">MLLQNTIDNIAFNNNLRNINPKLKVIFAILSLFVCVASKSIVVPLIIAAVMIYLTLFKAKVPKKVYLTLFLPVVGFGLFTLVFMGFWYGEEIICSFKILNFTVGFYKDGLGMGLLVFSRMLGGVASTLFLALTTPMTEIFYILRSLGLPSVVVDIAMMMYRYIFVLLDELIKMQNAQETRLGYRNLKTAYKSLGMLASHLFIRTWEKGERLFITMSSRCYDGELKPLGEIENPKLIYIIGIVLFEIILIIISHLTMDFKLI</sequence>
<dbReference type="STRING" id="573064.Mefer_1343"/>
<feature type="transmembrane region" description="Helical" evidence="6">
    <location>
        <begin position="66"/>
        <end position="89"/>
    </location>
</feature>
<keyword evidence="4 6" id="KW-1133">Transmembrane helix</keyword>
<dbReference type="InterPro" id="IPR012809">
    <property type="entry name" value="ECF_CbiQ"/>
</dbReference>
<feature type="transmembrane region" description="Helical" evidence="6">
    <location>
        <begin position="25"/>
        <end position="54"/>
    </location>
</feature>
<keyword evidence="3 6" id="KW-0812">Transmembrane</keyword>
<evidence type="ECO:0000256" key="4">
    <source>
        <dbReference type="ARBA" id="ARBA00022989"/>
    </source>
</evidence>
<comment type="subcellular location">
    <subcellularLocation>
        <location evidence="1">Cell membrane</location>
        <topology evidence="1">Multi-pass membrane protein</topology>
    </subcellularLocation>
</comment>
<dbReference type="KEGG" id="mfe:Mefer_1343"/>
<dbReference type="PANTHER" id="PTHR43723:SF1">
    <property type="entry name" value="COBALT TRANSPORT PROTEIN CBIQ"/>
    <property type="match status" value="1"/>
</dbReference>
<dbReference type="PANTHER" id="PTHR43723">
    <property type="entry name" value="COBALT TRANSPORT PROTEIN CBIQ"/>
    <property type="match status" value="1"/>
</dbReference>
<dbReference type="InterPro" id="IPR003339">
    <property type="entry name" value="ABC/ECF_trnsptr_transmembrane"/>
</dbReference>
<proteinExistence type="predicted"/>
<reference evidence="7" key="1">
    <citation type="submission" date="2009-08" db="EMBL/GenBank/DDBJ databases">
        <title>Complete sequence of chromosome of Methanocaldococcus fervens AG86.</title>
        <authorList>
            <consortium name="US DOE Joint Genome Institute"/>
            <person name="Lucas S."/>
            <person name="Copeland A."/>
            <person name="Lapidus A."/>
            <person name="Glavina del Rio T."/>
            <person name="Tice H."/>
            <person name="Bruce D."/>
            <person name="Goodwin L."/>
            <person name="Pitluck S."/>
            <person name="Chertkov O."/>
            <person name="Detter J.C."/>
            <person name="Han C."/>
            <person name="Tapia R."/>
            <person name="Larimer F."/>
            <person name="Land M."/>
            <person name="Hauser L."/>
            <person name="Kyrpides N."/>
            <person name="Ovchinnikova G."/>
            <person name="Lupa-Sieprawska M."/>
            <person name="Whitman W.B."/>
        </authorList>
    </citation>
    <scope>NUCLEOTIDE SEQUENCE [LARGE SCALE GENOMIC DNA]</scope>
    <source>
        <strain evidence="7">AG86</strain>
    </source>
</reference>
<evidence type="ECO:0000313" key="7">
    <source>
        <dbReference type="EMBL" id="ACV25151.1"/>
    </source>
</evidence>
<dbReference type="GeneID" id="8366046"/>
<protein>
    <submittedName>
        <fullName evidence="7">Cobalt ABC transporter, inner membrane subunit CbiQ</fullName>
    </submittedName>
</protein>
<dbReference type="GO" id="GO:0043190">
    <property type="term" value="C:ATP-binding cassette (ABC) transporter complex"/>
    <property type="evidence" value="ECO:0007669"/>
    <property type="project" value="InterPro"/>
</dbReference>
<evidence type="ECO:0000256" key="5">
    <source>
        <dbReference type="ARBA" id="ARBA00023136"/>
    </source>
</evidence>
<dbReference type="GO" id="GO:0006824">
    <property type="term" value="P:cobalt ion transport"/>
    <property type="evidence" value="ECO:0007669"/>
    <property type="project" value="InterPro"/>
</dbReference>
<organism evidence="7 8">
    <name type="scientific">Methanocaldococcus fervens (strain DSM 4213 / JCM 15782 / AG86)</name>
    <name type="common">Methanococcus fervens</name>
    <dbReference type="NCBI Taxonomy" id="573064"/>
    <lineage>
        <taxon>Archaea</taxon>
        <taxon>Methanobacteriati</taxon>
        <taxon>Methanobacteriota</taxon>
        <taxon>Methanomada group</taxon>
        <taxon>Methanococci</taxon>
        <taxon>Methanococcales</taxon>
        <taxon>Methanocaldococcaceae</taxon>
        <taxon>Methanocaldococcus</taxon>
    </lineage>
</organism>
<dbReference type="Pfam" id="PF02361">
    <property type="entry name" value="CbiQ"/>
    <property type="match status" value="1"/>
</dbReference>
<feature type="transmembrane region" description="Helical" evidence="6">
    <location>
        <begin position="139"/>
        <end position="163"/>
    </location>
</feature>
<evidence type="ECO:0000256" key="2">
    <source>
        <dbReference type="ARBA" id="ARBA00022475"/>
    </source>
</evidence>
<name>C7P9B9_METFA</name>
<keyword evidence="8" id="KW-1185">Reference proteome</keyword>
<keyword evidence="2" id="KW-1003">Cell membrane</keyword>
<dbReference type="AlphaFoldDB" id="C7P9B9"/>
<evidence type="ECO:0000313" key="8">
    <source>
        <dbReference type="Proteomes" id="UP000001495"/>
    </source>
</evidence>
<gene>
    <name evidence="7" type="ordered locus">Mefer_1343</name>
</gene>
<keyword evidence="5 6" id="KW-0472">Membrane</keyword>
<feature type="transmembrane region" description="Helical" evidence="6">
    <location>
        <begin position="235"/>
        <end position="256"/>
    </location>
</feature>
<dbReference type="CDD" id="cd16914">
    <property type="entry name" value="EcfT"/>
    <property type="match status" value="1"/>
</dbReference>
<feature type="transmembrane region" description="Helical" evidence="6">
    <location>
        <begin position="109"/>
        <end position="132"/>
    </location>
</feature>